<gene>
    <name evidence="3" type="ORF">UFOVP1003_50</name>
    <name evidence="4" type="ORF">UFOVP1153_12</name>
    <name evidence="1" type="ORF">UFOVP493_12</name>
    <name evidence="2" type="ORF">UFOVP829_34</name>
</gene>
<proteinExistence type="predicted"/>
<organism evidence="3">
    <name type="scientific">uncultured Caudovirales phage</name>
    <dbReference type="NCBI Taxonomy" id="2100421"/>
    <lineage>
        <taxon>Viruses</taxon>
        <taxon>Duplodnaviria</taxon>
        <taxon>Heunggongvirae</taxon>
        <taxon>Uroviricota</taxon>
        <taxon>Caudoviricetes</taxon>
        <taxon>Peduoviridae</taxon>
        <taxon>Maltschvirus</taxon>
        <taxon>Maltschvirus maltsch</taxon>
    </lineage>
</organism>
<dbReference type="EMBL" id="LR796473">
    <property type="protein sequence ID" value="CAB4146747.1"/>
    <property type="molecule type" value="Genomic_DNA"/>
</dbReference>
<evidence type="ECO:0000313" key="1">
    <source>
        <dbReference type="EMBL" id="CAB4146747.1"/>
    </source>
</evidence>
<evidence type="ECO:0000313" key="3">
    <source>
        <dbReference type="EMBL" id="CAB4177787.1"/>
    </source>
</evidence>
<name>A0A6J5Q5G0_9CAUD</name>
<sequence>MTEHELRLVENLVITGMPGAITTAELAQLVAEVRRLRAFATAMAESASAHVRDSAKAVLAEAEKAYASRCGSCGGD</sequence>
<evidence type="ECO:0000313" key="4">
    <source>
        <dbReference type="EMBL" id="CAB4187330.1"/>
    </source>
</evidence>
<dbReference type="EMBL" id="LR796951">
    <property type="protein sequence ID" value="CAB4177787.1"/>
    <property type="molecule type" value="Genomic_DNA"/>
</dbReference>
<reference evidence="3" key="1">
    <citation type="submission" date="2020-05" db="EMBL/GenBank/DDBJ databases">
        <authorList>
            <person name="Chiriac C."/>
            <person name="Salcher M."/>
            <person name="Ghai R."/>
            <person name="Kavagutti S V."/>
        </authorList>
    </citation>
    <scope>NUCLEOTIDE SEQUENCE</scope>
</reference>
<accession>A0A6J5Q5G0</accession>
<dbReference type="EMBL" id="LR796764">
    <property type="protein sequence ID" value="CAB4164391.1"/>
    <property type="molecule type" value="Genomic_DNA"/>
</dbReference>
<dbReference type="EMBL" id="LR797104">
    <property type="protein sequence ID" value="CAB4187330.1"/>
    <property type="molecule type" value="Genomic_DNA"/>
</dbReference>
<evidence type="ECO:0000313" key="2">
    <source>
        <dbReference type="EMBL" id="CAB4164391.1"/>
    </source>
</evidence>
<protein>
    <submittedName>
        <fullName evidence="3">Uncharacterized protein</fullName>
    </submittedName>
</protein>